<evidence type="ECO:0008006" key="3">
    <source>
        <dbReference type="Google" id="ProtNLM"/>
    </source>
</evidence>
<accession>A0A8J8NHE9</accession>
<evidence type="ECO:0000313" key="1">
    <source>
        <dbReference type="EMBL" id="TNV75226.1"/>
    </source>
</evidence>
<reference evidence="1" key="1">
    <citation type="submission" date="2019-06" db="EMBL/GenBank/DDBJ databases">
        <authorList>
            <person name="Zheng W."/>
        </authorList>
    </citation>
    <scope>NUCLEOTIDE SEQUENCE</scope>
    <source>
        <strain evidence="1">QDHG01</strain>
    </source>
</reference>
<dbReference type="EMBL" id="RRYP01016079">
    <property type="protein sequence ID" value="TNV75226.1"/>
    <property type="molecule type" value="Genomic_DNA"/>
</dbReference>
<dbReference type="GO" id="GO:0032008">
    <property type="term" value="P:positive regulation of TOR signaling"/>
    <property type="evidence" value="ECO:0007669"/>
    <property type="project" value="InterPro"/>
</dbReference>
<evidence type="ECO:0000313" key="2">
    <source>
        <dbReference type="Proteomes" id="UP000785679"/>
    </source>
</evidence>
<proteinExistence type="predicted"/>
<dbReference type="SUPFAM" id="SSF103196">
    <property type="entry name" value="Roadblock/LC7 domain"/>
    <property type="match status" value="1"/>
</dbReference>
<organism evidence="1 2">
    <name type="scientific">Halteria grandinella</name>
    <dbReference type="NCBI Taxonomy" id="5974"/>
    <lineage>
        <taxon>Eukaryota</taxon>
        <taxon>Sar</taxon>
        <taxon>Alveolata</taxon>
        <taxon>Ciliophora</taxon>
        <taxon>Intramacronucleata</taxon>
        <taxon>Spirotrichea</taxon>
        <taxon>Stichotrichia</taxon>
        <taxon>Sporadotrichida</taxon>
        <taxon>Halteriidae</taxon>
        <taxon>Halteria</taxon>
    </lineage>
</organism>
<dbReference type="AlphaFoldDB" id="A0A8J8NHE9"/>
<dbReference type="Gene3D" id="3.30.450.30">
    <property type="entry name" value="Dynein light chain 2a, cytoplasmic"/>
    <property type="match status" value="1"/>
</dbReference>
<name>A0A8J8NHE9_HALGN</name>
<protein>
    <recommendedName>
        <fullName evidence="3">Roadblock/LAMTOR2 domain-containing protein</fullName>
    </recommendedName>
</protein>
<dbReference type="OrthoDB" id="271745at2759"/>
<dbReference type="GO" id="GO:0005085">
    <property type="term" value="F:guanyl-nucleotide exchange factor activity"/>
    <property type="evidence" value="ECO:0007669"/>
    <property type="project" value="InterPro"/>
</dbReference>
<gene>
    <name evidence="1" type="ORF">FGO68_gene16063</name>
</gene>
<dbReference type="InterPro" id="IPR037587">
    <property type="entry name" value="LAMTOR2-like"/>
</dbReference>
<dbReference type="Proteomes" id="UP000785679">
    <property type="component" value="Unassembled WGS sequence"/>
</dbReference>
<comment type="caution">
    <text evidence="1">The sequence shown here is derived from an EMBL/GenBank/DDBJ whole genome shotgun (WGS) entry which is preliminary data.</text>
</comment>
<sequence length="130" mass="14576">MLKPKSVKRILERGMGPNIHNVVLFSNIEGSIIAKAGKDDKVHSQAAVLANICHEYIEFGTEAFKNNSLQTLFISTDHVQYIAKPVYNLILCFICSKDANLGLIRSKLEVMAECLKEGLDEIKEHLVTYQ</sequence>
<keyword evidence="2" id="KW-1185">Reference proteome</keyword>
<dbReference type="GO" id="GO:0060090">
    <property type="term" value="F:molecular adaptor activity"/>
    <property type="evidence" value="ECO:0007669"/>
    <property type="project" value="InterPro"/>
</dbReference>
<dbReference type="PANTHER" id="PTHR13323">
    <property type="entry name" value="LATE ENDOSOMAL/LYSOSOMAL MP1 INTERACTING PROTEIN"/>
    <property type="match status" value="1"/>
</dbReference>